<dbReference type="InterPro" id="IPR051642">
    <property type="entry name" value="SWI6-like"/>
</dbReference>
<feature type="compositionally biased region" description="Basic and acidic residues" evidence="1">
    <location>
        <begin position="247"/>
        <end position="256"/>
    </location>
</feature>
<dbReference type="SUPFAM" id="SSF54616">
    <property type="entry name" value="DNA-binding domain of Mlu1-box binding protein MBP1"/>
    <property type="match status" value="1"/>
</dbReference>
<name>W6MHY7_9ASCO</name>
<dbReference type="PANTHER" id="PTHR43828:SF5">
    <property type="entry name" value="TRANSCRIPTIONAL REPRESSOR XBP1"/>
    <property type="match status" value="1"/>
</dbReference>
<organism evidence="3 4">
    <name type="scientific">Kuraishia capsulata CBS 1993</name>
    <dbReference type="NCBI Taxonomy" id="1382522"/>
    <lineage>
        <taxon>Eukaryota</taxon>
        <taxon>Fungi</taxon>
        <taxon>Dikarya</taxon>
        <taxon>Ascomycota</taxon>
        <taxon>Saccharomycotina</taxon>
        <taxon>Pichiomycetes</taxon>
        <taxon>Pichiales</taxon>
        <taxon>Pichiaceae</taxon>
        <taxon>Kuraishia</taxon>
    </lineage>
</organism>
<dbReference type="HOGENOM" id="CLU_678049_0_0_1"/>
<reference evidence="3" key="2">
    <citation type="submission" date="2014-02" db="EMBL/GenBank/DDBJ databases">
        <title>Complete DNA sequence of /Kuraishia capsulata/ illustrates novel genomic features among budding yeasts (/Saccharomycotina/).</title>
        <authorList>
            <person name="Morales L."/>
            <person name="Noel B."/>
            <person name="Porcel B."/>
            <person name="Marcet-Houben M."/>
            <person name="Hullo M-F."/>
            <person name="Sacerdot C."/>
            <person name="Tekaia F."/>
            <person name="Leh-Louis V."/>
            <person name="Despons L."/>
            <person name="Khanna V."/>
            <person name="Aury J-M."/>
            <person name="Barbe V."/>
            <person name="Couloux A."/>
            <person name="Labadie K."/>
            <person name="Pelletier E."/>
            <person name="Souciet J-L."/>
            <person name="Boekhout T."/>
            <person name="Gabaldon T."/>
            <person name="Wincker P."/>
            <person name="Dujon B."/>
        </authorList>
    </citation>
    <scope>NUCLEOTIDE SEQUENCE</scope>
    <source>
        <strain evidence="3">CBS 1993</strain>
    </source>
</reference>
<feature type="domain" description="HTH APSES-type" evidence="2">
    <location>
        <begin position="99"/>
        <end position="211"/>
    </location>
</feature>
<keyword evidence="4" id="KW-1185">Reference proteome</keyword>
<feature type="region of interest" description="Disordered" evidence="1">
    <location>
        <begin position="233"/>
        <end position="274"/>
    </location>
</feature>
<proteinExistence type="predicted"/>
<evidence type="ECO:0000313" key="3">
    <source>
        <dbReference type="EMBL" id="CDK25984.1"/>
    </source>
</evidence>
<dbReference type="InterPro" id="IPR003163">
    <property type="entry name" value="Tscrpt_reg_HTH_APSES-type"/>
</dbReference>
<dbReference type="STRING" id="1382522.W6MHY7"/>
<accession>W6MHY7</accession>
<dbReference type="InterPro" id="IPR036887">
    <property type="entry name" value="HTH_APSES_sf"/>
</dbReference>
<dbReference type="RefSeq" id="XP_022457994.1">
    <property type="nucleotide sequence ID" value="XM_022604188.1"/>
</dbReference>
<dbReference type="OrthoDB" id="5562739at2759"/>
<dbReference type="GO" id="GO:0033309">
    <property type="term" value="C:SBF transcription complex"/>
    <property type="evidence" value="ECO:0007669"/>
    <property type="project" value="TreeGrafter"/>
</dbReference>
<dbReference type="PANTHER" id="PTHR43828">
    <property type="entry name" value="ASPARAGINASE"/>
    <property type="match status" value="1"/>
</dbReference>
<evidence type="ECO:0000256" key="1">
    <source>
        <dbReference type="SAM" id="MobiDB-lite"/>
    </source>
</evidence>
<evidence type="ECO:0000259" key="2">
    <source>
        <dbReference type="PROSITE" id="PS51299"/>
    </source>
</evidence>
<feature type="region of interest" description="Disordered" evidence="1">
    <location>
        <begin position="1"/>
        <end position="20"/>
    </location>
</feature>
<gene>
    <name evidence="3" type="ORF">KUCA_T00001955001</name>
</gene>
<dbReference type="PROSITE" id="PS51299">
    <property type="entry name" value="HTH_APSES"/>
    <property type="match status" value="1"/>
</dbReference>
<evidence type="ECO:0000313" key="4">
    <source>
        <dbReference type="Proteomes" id="UP000019384"/>
    </source>
</evidence>
<dbReference type="AlphaFoldDB" id="W6MHY7"/>
<reference evidence="3" key="1">
    <citation type="submission" date="2013-12" db="EMBL/GenBank/DDBJ databases">
        <authorList>
            <person name="Genoscope - CEA"/>
        </authorList>
    </citation>
    <scope>NUCLEOTIDE SEQUENCE</scope>
    <source>
        <strain evidence="3">CBS 1993</strain>
    </source>
</reference>
<protein>
    <recommendedName>
        <fullName evidence="2">HTH APSES-type domain-containing protein</fullName>
    </recommendedName>
</protein>
<dbReference type="GO" id="GO:0000981">
    <property type="term" value="F:DNA-binding transcription factor activity, RNA polymerase II-specific"/>
    <property type="evidence" value="ECO:0007669"/>
    <property type="project" value="UniProtKB-ARBA"/>
</dbReference>
<dbReference type="GO" id="GO:0030907">
    <property type="term" value="C:MBF transcription complex"/>
    <property type="evidence" value="ECO:0007669"/>
    <property type="project" value="TreeGrafter"/>
</dbReference>
<dbReference type="GeneID" id="34519382"/>
<dbReference type="Gene3D" id="3.10.260.10">
    <property type="entry name" value="Transcription regulator HTH, APSES-type DNA-binding domain"/>
    <property type="match status" value="1"/>
</dbReference>
<feature type="compositionally biased region" description="Basic residues" evidence="1">
    <location>
        <begin position="237"/>
        <end position="246"/>
    </location>
</feature>
<dbReference type="EMBL" id="HG793126">
    <property type="protein sequence ID" value="CDK25984.1"/>
    <property type="molecule type" value="Genomic_DNA"/>
</dbReference>
<dbReference type="Proteomes" id="UP000019384">
    <property type="component" value="Unassembled WGS sequence"/>
</dbReference>
<dbReference type="GO" id="GO:0003677">
    <property type="term" value="F:DNA binding"/>
    <property type="evidence" value="ECO:0007669"/>
    <property type="project" value="InterPro"/>
</dbReference>
<sequence>MDDPRSVPNRQPPVLPNLSKMNMPLPSLDWSDSLLRFGTSGSGLAPVQTAAPASPVRLFKPPAEAINYPIHSIPVSFYDQIPPDQLSTLPKPNSISRRKYSTGIDERNFVTVYEFQVNNNWIIWDYHTGLVHLTGLWKAIGNHKADIVKLIEASPELATVVRRVRGGFLKIQGTWVPYDVARTLATKFCYAIRFSLIAVFGESFVADCLTPHDKGFGLLRLYFDEDEYNGVGIGKDGRRRRRRRTSAPKDPRDPKPPRGHRQTKSLPGSGVSSVVSRDSLYGSYRIPADDPLSSDLSRPKMFGSDREGIFAVLQAARLQDRLQPQNPGPVDTSTLEAARSLMGVSAGKAVNRVSDLQETPRYTEYGLYATRQLPPVPINQMNQMSQMVPAKFASARGKMDIHGLLS</sequence>